<accession>A0A1F7J7I2</accession>
<dbReference type="AlphaFoldDB" id="A0A1F7J7I2"/>
<evidence type="ECO:0000256" key="4">
    <source>
        <dbReference type="ARBA" id="ARBA00004798"/>
    </source>
</evidence>
<dbReference type="InterPro" id="IPR011258">
    <property type="entry name" value="BPG-indep_PGM_N"/>
</dbReference>
<dbReference type="PANTHER" id="PTHR31637:SF0">
    <property type="entry name" value="2,3-BISPHOSPHOGLYCERATE-INDEPENDENT PHOSPHOGLYCERATE MUTASE"/>
    <property type="match status" value="1"/>
</dbReference>
<dbReference type="Gene3D" id="3.40.720.10">
    <property type="entry name" value="Alkaline Phosphatase, subunit A"/>
    <property type="match status" value="1"/>
</dbReference>
<dbReference type="InterPro" id="IPR017850">
    <property type="entry name" value="Alkaline_phosphatase_core_sf"/>
</dbReference>
<evidence type="ECO:0000259" key="13">
    <source>
        <dbReference type="Pfam" id="PF01676"/>
    </source>
</evidence>
<comment type="caution">
    <text evidence="10">Lacks conserved residue(s) required for the propagation of feature annotation.</text>
</comment>
<keyword evidence="9 10" id="KW-0413">Isomerase</keyword>
<comment type="pathway">
    <text evidence="4 10">Carbohydrate degradation; glycolysis; pyruvate from D-glyceraldehyde 3-phosphate: step 3/5.</text>
</comment>
<evidence type="ECO:0000256" key="3">
    <source>
        <dbReference type="ARBA" id="ARBA00002315"/>
    </source>
</evidence>
<dbReference type="InterPro" id="IPR036646">
    <property type="entry name" value="PGAM_B_sf"/>
</dbReference>
<feature type="binding site" evidence="10 11">
    <location>
        <begin position="151"/>
        <end position="152"/>
    </location>
    <ligand>
        <name>substrate</name>
    </ligand>
</feature>
<keyword evidence="6 12" id="KW-0479">Metal-binding</keyword>
<dbReference type="UniPathway" id="UPA00109">
    <property type="reaction ID" value="UER00186"/>
</dbReference>
<sequence>MKGVVLVIFDGLGIAQPGPSNAFTEAHPQNFDTLMRSYPHTQLKASGEAVGLPANEVGSTEVGHINIGAGKIVYQSLPRINLSIADGTYFTNPAFKRAVEHVKKHSSQLHLLGLLGNGTVHASTAHLFALLFLCKENGLQNVNLHLITDGRDSPPKAAATYLEDVQNKLDQLNIGKIASVIGRYYAMDRDHRWERTEKAYRCLVMGEGKTAISWKQAVENAYNSNTTDEFIEPTLIVPNGDQPVLIKPNDSVIFYNFRIDRPRQLTKAFVLENFERDANKISFDPYRVKYEKKHTVDEEQLTPPFKRGDKVPNLMFVMMTQYEQDLPSDVAFPPSIVNMPLGRVLSENGIPQLRMSESEKERFVTHYFNGLRTPPLPMEDRIIIPSPKVATYDLKPEMSAREITDTLVQKIQQGTYKFILVNYANPDMVGHTGNLQAAISAVQVSDECLGRIAQAILDNNYALIVTADHGNVEEMIDLRTGGISTEHSGNPVPFIAISKNLQGNPRTLETGILADIAPTILSLLGIAPPQDMTGRNLLQDLEMASS</sequence>
<keyword evidence="7 10" id="KW-0324">Glycolysis</keyword>
<comment type="cofactor">
    <cofactor evidence="2">
        <name>Mn(2+)</name>
        <dbReference type="ChEBI" id="CHEBI:29035"/>
    </cofactor>
</comment>
<feature type="binding site" evidence="12">
    <location>
        <position position="469"/>
    </location>
    <ligand>
        <name>Mn(2+)</name>
        <dbReference type="ChEBI" id="CHEBI:29035"/>
        <label>2</label>
    </ligand>
</feature>
<evidence type="ECO:0000256" key="11">
    <source>
        <dbReference type="PIRSR" id="PIRSR001492-2"/>
    </source>
</evidence>
<feature type="binding site" evidence="10 11">
    <location>
        <position position="189"/>
    </location>
    <ligand>
        <name>substrate</name>
    </ligand>
</feature>
<gene>
    <name evidence="10" type="primary">gpmI</name>
    <name evidence="15" type="ORF">A3B02_01515</name>
</gene>
<name>A0A1F7J7I2_9BACT</name>
<dbReference type="GO" id="GO:0006096">
    <property type="term" value="P:glycolytic process"/>
    <property type="evidence" value="ECO:0007669"/>
    <property type="project" value="UniProtKB-UniRule"/>
</dbReference>
<dbReference type="EC" id="5.4.2.12" evidence="10"/>
<dbReference type="GO" id="GO:0005829">
    <property type="term" value="C:cytosol"/>
    <property type="evidence" value="ECO:0007669"/>
    <property type="project" value="TreeGrafter"/>
</dbReference>
<dbReference type="EMBL" id="MGAS01000023">
    <property type="protein sequence ID" value="OGK51568.1"/>
    <property type="molecule type" value="Genomic_DNA"/>
</dbReference>
<dbReference type="SUPFAM" id="SSF64158">
    <property type="entry name" value="2,3-Bisphosphoglycerate-independent phosphoglycerate mutase, substrate-binding domain"/>
    <property type="match status" value="1"/>
</dbReference>
<keyword evidence="8 12" id="KW-0464">Manganese</keyword>
<organism evidence="15 16">
    <name type="scientific">Candidatus Roizmanbacteria bacterium RIFCSPLOWO2_01_FULL_42_14</name>
    <dbReference type="NCBI Taxonomy" id="1802068"/>
    <lineage>
        <taxon>Bacteria</taxon>
        <taxon>Candidatus Roizmaniibacteriota</taxon>
    </lineage>
</organism>
<feature type="binding site" evidence="10 11">
    <location>
        <position position="360"/>
    </location>
    <ligand>
        <name>substrate</name>
    </ligand>
</feature>
<feature type="binding site" evidence="12">
    <location>
        <position position="468"/>
    </location>
    <ligand>
        <name>Mn(2+)</name>
        <dbReference type="ChEBI" id="CHEBI:29035"/>
        <label>2</label>
    </ligand>
</feature>
<evidence type="ECO:0000256" key="2">
    <source>
        <dbReference type="ARBA" id="ARBA00001936"/>
    </source>
</evidence>
<dbReference type="InterPro" id="IPR006124">
    <property type="entry name" value="Metalloenzyme"/>
</dbReference>
<evidence type="ECO:0000256" key="1">
    <source>
        <dbReference type="ARBA" id="ARBA00000370"/>
    </source>
</evidence>
<evidence type="ECO:0000256" key="9">
    <source>
        <dbReference type="ARBA" id="ARBA00023235"/>
    </source>
</evidence>
<evidence type="ECO:0000313" key="16">
    <source>
        <dbReference type="Proteomes" id="UP000178914"/>
    </source>
</evidence>
<dbReference type="FunFam" id="3.40.1450.10:FF:000002">
    <property type="entry name" value="2,3-bisphosphoglycerate-independent phosphoglycerate mutase"/>
    <property type="match status" value="1"/>
</dbReference>
<comment type="similarity">
    <text evidence="5 10">Belongs to the BPG-independent phosphoglycerate mutase family.</text>
</comment>
<feature type="binding site" evidence="12">
    <location>
        <position position="487"/>
    </location>
    <ligand>
        <name>Mn(2+)</name>
        <dbReference type="ChEBI" id="CHEBI:29035"/>
        <label>1</label>
    </ligand>
</feature>
<feature type="binding site" evidence="10 11">
    <location>
        <begin position="258"/>
        <end position="261"/>
    </location>
    <ligand>
        <name>substrate</name>
    </ligand>
</feature>
<comment type="catalytic activity">
    <reaction evidence="1 10">
        <text>(2R)-2-phosphoglycerate = (2R)-3-phosphoglycerate</text>
        <dbReference type="Rhea" id="RHEA:15901"/>
        <dbReference type="ChEBI" id="CHEBI:58272"/>
        <dbReference type="ChEBI" id="CHEBI:58289"/>
        <dbReference type="EC" id="5.4.2.12"/>
    </reaction>
</comment>
<dbReference type="GO" id="GO:0006007">
    <property type="term" value="P:glucose catabolic process"/>
    <property type="evidence" value="ECO:0007669"/>
    <property type="project" value="InterPro"/>
</dbReference>
<dbReference type="GO" id="GO:0030145">
    <property type="term" value="F:manganese ion binding"/>
    <property type="evidence" value="ECO:0007669"/>
    <property type="project" value="InterPro"/>
</dbReference>
<evidence type="ECO:0000256" key="7">
    <source>
        <dbReference type="ARBA" id="ARBA00023152"/>
    </source>
</evidence>
<feature type="domain" description="BPG-independent PGAM N-terminal" evidence="14">
    <location>
        <begin position="80"/>
        <end position="323"/>
    </location>
</feature>
<evidence type="ECO:0000256" key="12">
    <source>
        <dbReference type="PIRSR" id="PIRSR001492-3"/>
    </source>
</evidence>
<evidence type="ECO:0000256" key="10">
    <source>
        <dbReference type="HAMAP-Rule" id="MF_01038"/>
    </source>
</evidence>
<comment type="function">
    <text evidence="3 10">Catalyzes the interconversion of 2-phosphoglycerate and 3-phosphoglycerate.</text>
</comment>
<dbReference type="SUPFAM" id="SSF53649">
    <property type="entry name" value="Alkaline phosphatase-like"/>
    <property type="match status" value="1"/>
</dbReference>
<dbReference type="PIRSF" id="PIRSF001492">
    <property type="entry name" value="IPGAM"/>
    <property type="match status" value="1"/>
</dbReference>
<comment type="subunit">
    <text evidence="10">Monomer.</text>
</comment>
<dbReference type="PANTHER" id="PTHR31637">
    <property type="entry name" value="2,3-BISPHOSPHOGLYCERATE-INDEPENDENT PHOSPHOGLYCERATE MUTASE"/>
    <property type="match status" value="1"/>
</dbReference>
<feature type="binding site" evidence="10 11">
    <location>
        <position position="121"/>
    </location>
    <ligand>
        <name>substrate</name>
    </ligand>
</feature>
<reference evidence="15 16" key="1">
    <citation type="journal article" date="2016" name="Nat. Commun.">
        <title>Thousands of microbial genomes shed light on interconnected biogeochemical processes in an aquifer system.</title>
        <authorList>
            <person name="Anantharaman K."/>
            <person name="Brown C.T."/>
            <person name="Hug L.A."/>
            <person name="Sharon I."/>
            <person name="Castelle C.J."/>
            <person name="Probst A.J."/>
            <person name="Thomas B.C."/>
            <person name="Singh A."/>
            <person name="Wilkins M.J."/>
            <person name="Karaoz U."/>
            <person name="Brodie E.L."/>
            <person name="Williams K.H."/>
            <person name="Hubbard S.S."/>
            <person name="Banfield J.F."/>
        </authorList>
    </citation>
    <scope>NUCLEOTIDE SEQUENCE [LARGE SCALE GENOMIC DNA]</scope>
</reference>
<dbReference type="STRING" id="1802068.A3B02_01515"/>
<proteinExistence type="inferred from homology"/>
<dbReference type="HAMAP" id="MF_01038">
    <property type="entry name" value="GpmI"/>
    <property type="match status" value="1"/>
</dbReference>
<protein>
    <recommendedName>
        <fullName evidence="10">2,3-bisphosphoglycerate-independent phosphoglycerate mutase</fullName>
        <shortName evidence="10">BPG-independent PGAM</shortName>
        <shortName evidence="10">Phosphoglyceromutase</shortName>
        <shortName evidence="10">iPGM</shortName>
        <ecNumber evidence="10">5.4.2.12</ecNumber>
    </recommendedName>
</protein>
<evidence type="ECO:0000256" key="6">
    <source>
        <dbReference type="ARBA" id="ARBA00022723"/>
    </source>
</evidence>
<dbReference type="InterPro" id="IPR005995">
    <property type="entry name" value="Pgm_bpd_ind"/>
</dbReference>
<feature type="domain" description="Metalloenzyme" evidence="13">
    <location>
        <begin position="4"/>
        <end position="527"/>
    </location>
</feature>
<dbReference type="Gene3D" id="3.40.1450.10">
    <property type="entry name" value="BPG-independent phosphoglycerate mutase, domain B"/>
    <property type="match status" value="1"/>
</dbReference>
<dbReference type="CDD" id="cd16010">
    <property type="entry name" value="iPGM"/>
    <property type="match status" value="1"/>
</dbReference>
<evidence type="ECO:0000313" key="15">
    <source>
        <dbReference type="EMBL" id="OGK51568.1"/>
    </source>
</evidence>
<dbReference type="Proteomes" id="UP000178914">
    <property type="component" value="Unassembled WGS sequence"/>
</dbReference>
<dbReference type="Pfam" id="PF01676">
    <property type="entry name" value="Metalloenzyme"/>
    <property type="match status" value="1"/>
</dbReference>
<feature type="binding site" evidence="12">
    <location>
        <position position="427"/>
    </location>
    <ligand>
        <name>Mn(2+)</name>
        <dbReference type="ChEBI" id="CHEBI:29035"/>
        <label>1</label>
    </ligand>
</feature>
<feature type="binding site" evidence="12">
    <location>
        <position position="10"/>
    </location>
    <ligand>
        <name>Mn(2+)</name>
        <dbReference type="ChEBI" id="CHEBI:29035"/>
        <label>2</label>
    </ligand>
</feature>
<evidence type="ECO:0000256" key="8">
    <source>
        <dbReference type="ARBA" id="ARBA00023211"/>
    </source>
</evidence>
<comment type="caution">
    <text evidence="15">The sequence shown here is derived from an EMBL/GenBank/DDBJ whole genome shotgun (WGS) entry which is preliminary data.</text>
</comment>
<feature type="binding site" evidence="10 11">
    <location>
        <position position="183"/>
    </location>
    <ligand>
        <name>substrate</name>
    </ligand>
</feature>
<dbReference type="Pfam" id="PF06415">
    <property type="entry name" value="iPGM_N"/>
    <property type="match status" value="1"/>
</dbReference>
<evidence type="ECO:0000256" key="5">
    <source>
        <dbReference type="ARBA" id="ARBA00008819"/>
    </source>
</evidence>
<dbReference type="GO" id="GO:0004619">
    <property type="term" value="F:phosphoglycerate mutase activity"/>
    <property type="evidence" value="ECO:0007669"/>
    <property type="project" value="UniProtKB-UniRule"/>
</dbReference>
<feature type="binding site" evidence="12">
    <location>
        <position position="431"/>
    </location>
    <ligand>
        <name>Mn(2+)</name>
        <dbReference type="ChEBI" id="CHEBI:29035"/>
        <label>1</label>
    </ligand>
</feature>
<evidence type="ECO:0000259" key="14">
    <source>
        <dbReference type="Pfam" id="PF06415"/>
    </source>
</evidence>